<proteinExistence type="predicted"/>
<keyword evidence="1" id="KW-0812">Transmembrane</keyword>
<keyword evidence="2" id="KW-0732">Signal</keyword>
<feature type="transmembrane region" description="Helical" evidence="1">
    <location>
        <begin position="46"/>
        <end position="71"/>
    </location>
</feature>
<dbReference type="Proteomes" id="UP001431783">
    <property type="component" value="Unassembled WGS sequence"/>
</dbReference>
<feature type="signal peptide" evidence="2">
    <location>
        <begin position="1"/>
        <end position="22"/>
    </location>
</feature>
<feature type="chain" id="PRO_5043643299" evidence="2">
    <location>
        <begin position="23"/>
        <end position="240"/>
    </location>
</feature>
<evidence type="ECO:0000313" key="4">
    <source>
        <dbReference type="Proteomes" id="UP001431783"/>
    </source>
</evidence>
<organism evidence="3 4">
    <name type="scientific">Henosepilachna vigintioctopunctata</name>
    <dbReference type="NCBI Taxonomy" id="420089"/>
    <lineage>
        <taxon>Eukaryota</taxon>
        <taxon>Metazoa</taxon>
        <taxon>Ecdysozoa</taxon>
        <taxon>Arthropoda</taxon>
        <taxon>Hexapoda</taxon>
        <taxon>Insecta</taxon>
        <taxon>Pterygota</taxon>
        <taxon>Neoptera</taxon>
        <taxon>Endopterygota</taxon>
        <taxon>Coleoptera</taxon>
        <taxon>Polyphaga</taxon>
        <taxon>Cucujiformia</taxon>
        <taxon>Coccinelloidea</taxon>
        <taxon>Coccinellidae</taxon>
        <taxon>Epilachninae</taxon>
        <taxon>Epilachnini</taxon>
        <taxon>Henosepilachna</taxon>
    </lineage>
</organism>
<reference evidence="3 4" key="1">
    <citation type="submission" date="2023-03" db="EMBL/GenBank/DDBJ databases">
        <title>Genome insight into feeding habits of ladybird beetles.</title>
        <authorList>
            <person name="Li H.-S."/>
            <person name="Huang Y.-H."/>
            <person name="Pang H."/>
        </authorList>
    </citation>
    <scope>NUCLEOTIDE SEQUENCE [LARGE SCALE GENOMIC DNA]</scope>
    <source>
        <strain evidence="3">SYSU_2023b</strain>
        <tissue evidence="3">Whole body</tissue>
    </source>
</reference>
<keyword evidence="1" id="KW-0472">Membrane</keyword>
<comment type="caution">
    <text evidence="3">The sequence shown here is derived from an EMBL/GenBank/DDBJ whole genome shotgun (WGS) entry which is preliminary data.</text>
</comment>
<sequence>MKNLVLVISIVFVHMFCVVATADTLQARDKHGHHDYHLYYHHQILYYLTFLAIKVKLVLVVGTIFTIITFAGKLFALVKYLEHTKHDHHGGYESKIYFQSPHKSFEPVEDHHDFPGPHEVEEPYRRYSAINIDSMNKNKKFGQDLNGYKRSATGKSFFSKLFALMMRLNLTDTIFREMKLERTDCRKKFVCETQWIAENSSLFKVAMKLMSDSTFESYKRKNGTRSIEECRKLYPNCEVA</sequence>
<evidence type="ECO:0000256" key="2">
    <source>
        <dbReference type="SAM" id="SignalP"/>
    </source>
</evidence>
<keyword evidence="1" id="KW-1133">Transmembrane helix</keyword>
<evidence type="ECO:0000313" key="3">
    <source>
        <dbReference type="EMBL" id="KAK9891014.1"/>
    </source>
</evidence>
<gene>
    <name evidence="3" type="ORF">WA026_013347</name>
</gene>
<keyword evidence="4" id="KW-1185">Reference proteome</keyword>
<protein>
    <submittedName>
        <fullName evidence="3">Uncharacterized protein</fullName>
    </submittedName>
</protein>
<evidence type="ECO:0000256" key="1">
    <source>
        <dbReference type="SAM" id="Phobius"/>
    </source>
</evidence>
<accession>A0AAW1VFS8</accession>
<name>A0AAW1VFS8_9CUCU</name>
<dbReference type="EMBL" id="JARQZJ010000127">
    <property type="protein sequence ID" value="KAK9891014.1"/>
    <property type="molecule type" value="Genomic_DNA"/>
</dbReference>
<dbReference type="AlphaFoldDB" id="A0AAW1VFS8"/>